<dbReference type="GO" id="GO:0005839">
    <property type="term" value="C:proteasome core complex"/>
    <property type="evidence" value="ECO:0007669"/>
    <property type="project" value="InterPro"/>
</dbReference>
<evidence type="ECO:0000256" key="3">
    <source>
        <dbReference type="ARBA" id="ARBA00022698"/>
    </source>
</evidence>
<dbReference type="AlphaFoldDB" id="A0A7S0RDN7"/>
<evidence type="ECO:0000313" key="5">
    <source>
        <dbReference type="EMBL" id="CAD8674661.1"/>
    </source>
</evidence>
<dbReference type="Gene3D" id="3.60.20.10">
    <property type="entry name" value="Glutamine Phosphoribosylpyrophosphate, subunit 1, domain 1"/>
    <property type="match status" value="1"/>
</dbReference>
<dbReference type="EMBL" id="HBFB01011440">
    <property type="protein sequence ID" value="CAD8674661.1"/>
    <property type="molecule type" value="Transcribed_RNA"/>
</dbReference>
<protein>
    <recommendedName>
        <fullName evidence="6">HslU--HslV peptidase</fullName>
    </recommendedName>
</protein>
<dbReference type="InterPro" id="IPR001353">
    <property type="entry name" value="Proteasome_sua/b"/>
</dbReference>
<dbReference type="PANTHER" id="PTHR32194:SF7">
    <property type="entry name" value="ATP-DEPENDENT PROTEASE SUBUNIT HSLV"/>
    <property type="match status" value="1"/>
</dbReference>
<dbReference type="GO" id="GO:0009376">
    <property type="term" value="C:HslUV protease complex"/>
    <property type="evidence" value="ECO:0007669"/>
    <property type="project" value="InterPro"/>
</dbReference>
<reference evidence="5" key="1">
    <citation type="submission" date="2021-01" db="EMBL/GenBank/DDBJ databases">
        <authorList>
            <person name="Corre E."/>
            <person name="Pelletier E."/>
            <person name="Niang G."/>
            <person name="Scheremetjew M."/>
            <person name="Finn R."/>
            <person name="Kale V."/>
            <person name="Holt S."/>
            <person name="Cochrane G."/>
            <person name="Meng A."/>
            <person name="Brown T."/>
            <person name="Cohen L."/>
        </authorList>
    </citation>
    <scope>NUCLEOTIDE SEQUENCE</scope>
    <source>
        <strain evidence="5">SAG 11-49</strain>
    </source>
</reference>
<dbReference type="Pfam" id="PF00227">
    <property type="entry name" value="Proteasome"/>
    <property type="match status" value="1"/>
</dbReference>
<evidence type="ECO:0000256" key="4">
    <source>
        <dbReference type="ARBA" id="ARBA00022801"/>
    </source>
</evidence>
<evidence type="ECO:0000256" key="2">
    <source>
        <dbReference type="ARBA" id="ARBA00022670"/>
    </source>
</evidence>
<sequence>MTSLLQTTGILRSLQRALTCHQHATSALWSGASASASISTSAPSCSGAGEEKRHRATTILSVRKDGQVVMIGDGQVSIGNMVAKPNAKKIRKIGDTVVAGFAGSAADGLSLLERLETKLEEHPDQLMRAAVELAKQWRQDKALRFLQAELLVVDAATTLTVSGNGDVLEPHDGVMGIGSGSPYAVAAARALMDVHGPDGKPLDAHTIAMKAMKIAADMCVFTNHNFIVETIKQSDGSPIGSSPKGTSL</sequence>
<gene>
    <name evidence="5" type="ORF">CLEI1391_LOCUS6470</name>
</gene>
<comment type="similarity">
    <text evidence="1">Belongs to the peptidase T1B family. HslV subfamily.</text>
</comment>
<keyword evidence="3" id="KW-0888">Threonine protease</keyword>
<dbReference type="CDD" id="cd01913">
    <property type="entry name" value="protease_HslV"/>
    <property type="match status" value="1"/>
</dbReference>
<evidence type="ECO:0008006" key="6">
    <source>
        <dbReference type="Google" id="ProtNLM"/>
    </source>
</evidence>
<dbReference type="PROSITE" id="PS51476">
    <property type="entry name" value="PROTEASOME_BETA_2"/>
    <property type="match status" value="1"/>
</dbReference>
<dbReference type="NCBIfam" id="NF003964">
    <property type="entry name" value="PRK05456.1"/>
    <property type="match status" value="1"/>
</dbReference>
<keyword evidence="4" id="KW-0378">Hydrolase</keyword>
<accession>A0A7S0RDN7</accession>
<name>A0A7S0RDN7_9CHLO</name>
<dbReference type="SUPFAM" id="SSF56235">
    <property type="entry name" value="N-terminal nucleophile aminohydrolases (Ntn hydrolases)"/>
    <property type="match status" value="1"/>
</dbReference>
<dbReference type="NCBIfam" id="TIGR03692">
    <property type="entry name" value="ATP_dep_HslV"/>
    <property type="match status" value="1"/>
</dbReference>
<evidence type="ECO:0000256" key="1">
    <source>
        <dbReference type="ARBA" id="ARBA00006053"/>
    </source>
</evidence>
<dbReference type="GO" id="GO:0004298">
    <property type="term" value="F:threonine-type endopeptidase activity"/>
    <property type="evidence" value="ECO:0007669"/>
    <property type="project" value="UniProtKB-KW"/>
</dbReference>
<dbReference type="PANTHER" id="PTHR32194">
    <property type="entry name" value="METALLOPROTEASE TLDD"/>
    <property type="match status" value="1"/>
</dbReference>
<organism evidence="5">
    <name type="scientific">Chlamydomonas leiostraca</name>
    <dbReference type="NCBI Taxonomy" id="1034604"/>
    <lineage>
        <taxon>Eukaryota</taxon>
        <taxon>Viridiplantae</taxon>
        <taxon>Chlorophyta</taxon>
        <taxon>core chlorophytes</taxon>
        <taxon>Chlorophyceae</taxon>
        <taxon>CS clade</taxon>
        <taxon>Chlamydomonadales</taxon>
        <taxon>Chlamydomonadaceae</taxon>
        <taxon>Chlamydomonas</taxon>
    </lineage>
</organism>
<dbReference type="InterPro" id="IPR022281">
    <property type="entry name" value="ATP-dep_Prtase_HsIV_su"/>
</dbReference>
<dbReference type="InterPro" id="IPR029055">
    <property type="entry name" value="Ntn_hydrolases_N"/>
</dbReference>
<proteinExistence type="inferred from homology"/>
<dbReference type="GO" id="GO:0051603">
    <property type="term" value="P:proteolysis involved in protein catabolic process"/>
    <property type="evidence" value="ECO:0007669"/>
    <property type="project" value="InterPro"/>
</dbReference>
<keyword evidence="2" id="KW-0645">Protease</keyword>
<dbReference type="InterPro" id="IPR023333">
    <property type="entry name" value="Proteasome_suB-type"/>
</dbReference>